<comment type="caution">
    <text evidence="2">The sequence shown here is derived from an EMBL/GenBank/DDBJ whole genome shotgun (WGS) entry which is preliminary data.</text>
</comment>
<dbReference type="Gene3D" id="3.30.2350.10">
    <property type="entry name" value="Pseudouridine synthase"/>
    <property type="match status" value="1"/>
</dbReference>
<dbReference type="EMBL" id="JACDXW010000001">
    <property type="protein sequence ID" value="MCB5362705.1"/>
    <property type="molecule type" value="Genomic_DNA"/>
</dbReference>
<feature type="domain" description="Pseudouridine synthase RsuA/RluA-like" evidence="1">
    <location>
        <begin position="90"/>
        <end position="236"/>
    </location>
</feature>
<evidence type="ECO:0000259" key="1">
    <source>
        <dbReference type="Pfam" id="PF00849"/>
    </source>
</evidence>
<sequence length="299" mass="34258">MRGGVSASRVFMPPGPWRTLFEFLRERFPHVPEHILEARLARGDIVDGAGMAQRADKPYQAQGWLWYYREVPDEAAVPFELKVLYRDDALIAVDKPHFLASTPGGQYLRETALTRLREQLSMPEISPMHRLDRETAGVLLFCADPDKRGAYQSLFQSRQVQKEYEAWAPWRADLALPLCRRSHLLAVPGRFVMQEAPGEPNSETHIEVQARQGEWAHYRLRPTTGRKHQLRVHMNALGITICNDRYYPIDQAMDLDDDLSRPLQLLARAIAFPDPFSGQIRRFESELELQGPTTVSASR</sequence>
<dbReference type="SUPFAM" id="SSF55120">
    <property type="entry name" value="Pseudouridine synthase"/>
    <property type="match status" value="1"/>
</dbReference>
<proteinExistence type="predicted"/>
<name>A0ABS8C9J5_9BURK</name>
<evidence type="ECO:0000313" key="2">
    <source>
        <dbReference type="EMBL" id="MCB5362705.1"/>
    </source>
</evidence>
<reference evidence="2 3" key="1">
    <citation type="submission" date="2020-07" db="EMBL/GenBank/DDBJ databases">
        <title>Pusillimonas sp. nov., isolated from poultry manure in Taiwan.</title>
        <authorList>
            <person name="Lin S.-Y."/>
            <person name="Tang Y.-S."/>
            <person name="Young C.-C."/>
        </authorList>
    </citation>
    <scope>NUCLEOTIDE SEQUENCE [LARGE SCALE GENOMIC DNA]</scope>
    <source>
        <strain evidence="2 3">CC-YST705</strain>
    </source>
</reference>
<accession>A0ABS8C9J5</accession>
<gene>
    <name evidence="2" type="ORF">H0484_02910</name>
</gene>
<dbReference type="PANTHER" id="PTHR21600:SF84">
    <property type="entry name" value="PSEUDOURIDINE SYNTHASE RSUA_RLUA-LIKE DOMAIN-CONTAINING PROTEIN"/>
    <property type="match status" value="1"/>
</dbReference>
<organism evidence="2 3">
    <name type="scientific">Mesopusillimonas faecipullorum</name>
    <dbReference type="NCBI Taxonomy" id="2755040"/>
    <lineage>
        <taxon>Bacteria</taxon>
        <taxon>Pseudomonadati</taxon>
        <taxon>Pseudomonadota</taxon>
        <taxon>Betaproteobacteria</taxon>
        <taxon>Burkholderiales</taxon>
        <taxon>Alcaligenaceae</taxon>
        <taxon>Mesopusillimonas</taxon>
    </lineage>
</organism>
<dbReference type="Pfam" id="PF00849">
    <property type="entry name" value="PseudoU_synth_2"/>
    <property type="match status" value="1"/>
</dbReference>
<dbReference type="InterPro" id="IPR050188">
    <property type="entry name" value="RluA_PseudoU_synthase"/>
</dbReference>
<evidence type="ECO:0000313" key="3">
    <source>
        <dbReference type="Proteomes" id="UP000776983"/>
    </source>
</evidence>
<dbReference type="Proteomes" id="UP000776983">
    <property type="component" value="Unassembled WGS sequence"/>
</dbReference>
<dbReference type="PANTHER" id="PTHR21600">
    <property type="entry name" value="MITOCHONDRIAL RNA PSEUDOURIDINE SYNTHASE"/>
    <property type="match status" value="1"/>
</dbReference>
<keyword evidence="3" id="KW-1185">Reference proteome</keyword>
<protein>
    <submittedName>
        <fullName evidence="2">Pseudouridine synthase</fullName>
    </submittedName>
</protein>
<dbReference type="InterPro" id="IPR020103">
    <property type="entry name" value="PsdUridine_synth_cat_dom_sf"/>
</dbReference>
<dbReference type="InterPro" id="IPR006145">
    <property type="entry name" value="PsdUridine_synth_RsuA/RluA"/>
</dbReference>